<sequence>MTMLPHNSEQYYNNLLKVSFEKEVLIHSNRQIDLDIPRTFPECSYFSKGDGYIILQRILYGLTRYNPALGYVQGMNYIAACLLYHCKESDAFWLLLRLVYDYNLVQNYLPRLPGLEKHSHVLEFLLIEYLPELYEHLTRNGVIVQMFATEWCLTLFTSLLCLENSCFFLTKFFKHRWVFFYKFVIEILDRLKGKLLSTDSTMKILDMLKPLRGNNAKASNEFLRSLENDEKLTWQKIVRIANEREINEEVVHCLDENFEAFAQLENEV</sequence>
<dbReference type="GO" id="GO:0031267">
    <property type="term" value="F:small GTPase binding"/>
    <property type="evidence" value="ECO:0007669"/>
    <property type="project" value="TreeGrafter"/>
</dbReference>
<dbReference type="SUPFAM" id="SSF47923">
    <property type="entry name" value="Ypt/Rab-GAP domain of gyp1p"/>
    <property type="match status" value="2"/>
</dbReference>
<dbReference type="GO" id="GO:0005096">
    <property type="term" value="F:GTPase activator activity"/>
    <property type="evidence" value="ECO:0007669"/>
    <property type="project" value="TreeGrafter"/>
</dbReference>
<dbReference type="InterPro" id="IPR050302">
    <property type="entry name" value="Rab_GAP_TBC_domain"/>
</dbReference>
<proteinExistence type="predicted"/>
<evidence type="ECO:0000313" key="2">
    <source>
        <dbReference type="EMBL" id="OMJ84283.1"/>
    </source>
</evidence>
<evidence type="ECO:0000259" key="1">
    <source>
        <dbReference type="PROSITE" id="PS50086"/>
    </source>
</evidence>
<protein>
    <recommendedName>
        <fullName evidence="1">Rab-GAP TBC domain-containing protein</fullName>
    </recommendedName>
</protein>
<dbReference type="InterPro" id="IPR000195">
    <property type="entry name" value="Rab-GAP-TBC_dom"/>
</dbReference>
<reference evidence="2 3" key="1">
    <citation type="submission" date="2016-11" db="EMBL/GenBank/DDBJ databases">
        <title>The macronuclear genome of Stentor coeruleus: a giant cell with tiny introns.</title>
        <authorList>
            <person name="Slabodnick M."/>
            <person name="Ruby J.G."/>
            <person name="Reiff S.B."/>
            <person name="Swart E.C."/>
            <person name="Gosai S."/>
            <person name="Prabakaran S."/>
            <person name="Witkowska E."/>
            <person name="Larue G.E."/>
            <person name="Fisher S."/>
            <person name="Freeman R.M."/>
            <person name="Gunawardena J."/>
            <person name="Chu W."/>
            <person name="Stover N.A."/>
            <person name="Gregory B.D."/>
            <person name="Nowacki M."/>
            <person name="Derisi J."/>
            <person name="Roy S.W."/>
            <person name="Marshall W.F."/>
            <person name="Sood P."/>
        </authorList>
    </citation>
    <scope>NUCLEOTIDE SEQUENCE [LARGE SCALE GENOMIC DNA]</scope>
    <source>
        <strain evidence="2">WM001</strain>
    </source>
</reference>
<evidence type="ECO:0000313" key="3">
    <source>
        <dbReference type="Proteomes" id="UP000187209"/>
    </source>
</evidence>
<comment type="caution">
    <text evidence="2">The sequence shown here is derived from an EMBL/GenBank/DDBJ whole genome shotgun (WGS) entry which is preliminary data.</text>
</comment>
<dbReference type="Proteomes" id="UP000187209">
    <property type="component" value="Unassembled WGS sequence"/>
</dbReference>
<dbReference type="Pfam" id="PF00566">
    <property type="entry name" value="RabGAP-TBC"/>
    <property type="match status" value="1"/>
</dbReference>
<dbReference type="PROSITE" id="PS50086">
    <property type="entry name" value="TBC_RABGAP"/>
    <property type="match status" value="1"/>
</dbReference>
<dbReference type="PANTHER" id="PTHR47219:SF9">
    <property type="entry name" value="GTPASE ACTIVATING PROTEIN AND CENTROSOME-ASSOCIATED, ISOFORM B"/>
    <property type="match status" value="1"/>
</dbReference>
<feature type="domain" description="Rab-GAP TBC" evidence="1">
    <location>
        <begin position="1"/>
        <end position="176"/>
    </location>
</feature>
<dbReference type="Gene3D" id="1.10.472.80">
    <property type="entry name" value="Ypt/Rab-GAP domain of gyp1p, domain 3"/>
    <property type="match status" value="1"/>
</dbReference>
<keyword evidence="3" id="KW-1185">Reference proteome</keyword>
<name>A0A1R2C5J9_9CILI</name>
<dbReference type="Gene3D" id="1.10.8.270">
    <property type="entry name" value="putative rabgap domain of human tbc1 domain family member 14 like domains"/>
    <property type="match status" value="1"/>
</dbReference>
<dbReference type="PANTHER" id="PTHR47219">
    <property type="entry name" value="RAB GTPASE-ACTIVATING PROTEIN 1-LIKE"/>
    <property type="match status" value="1"/>
</dbReference>
<dbReference type="OrthoDB" id="313278at2759"/>
<dbReference type="EMBL" id="MPUH01000274">
    <property type="protein sequence ID" value="OMJ84283.1"/>
    <property type="molecule type" value="Genomic_DNA"/>
</dbReference>
<gene>
    <name evidence="2" type="ORF">SteCoe_14627</name>
</gene>
<dbReference type="AlphaFoldDB" id="A0A1R2C5J9"/>
<accession>A0A1R2C5J9</accession>
<organism evidence="2 3">
    <name type="scientific">Stentor coeruleus</name>
    <dbReference type="NCBI Taxonomy" id="5963"/>
    <lineage>
        <taxon>Eukaryota</taxon>
        <taxon>Sar</taxon>
        <taxon>Alveolata</taxon>
        <taxon>Ciliophora</taxon>
        <taxon>Postciliodesmatophora</taxon>
        <taxon>Heterotrichea</taxon>
        <taxon>Heterotrichida</taxon>
        <taxon>Stentoridae</taxon>
        <taxon>Stentor</taxon>
    </lineage>
</organism>
<dbReference type="SMART" id="SM00164">
    <property type="entry name" value="TBC"/>
    <property type="match status" value="1"/>
</dbReference>
<dbReference type="InterPro" id="IPR035969">
    <property type="entry name" value="Rab-GAP_TBC_sf"/>
</dbReference>